<gene>
    <name evidence="1" type="ORF">CCS41_04415</name>
</gene>
<dbReference type="OrthoDB" id="6509698at2"/>
<dbReference type="AlphaFoldDB" id="A0A2U8I424"/>
<keyword evidence="2" id="KW-1185">Reference proteome</keyword>
<name>A0A2U8I424_9GAMM</name>
<dbReference type="EMBL" id="CP021659">
    <property type="protein sequence ID" value="AWK13887.1"/>
    <property type="molecule type" value="Genomic_DNA"/>
</dbReference>
<dbReference type="Proteomes" id="UP000261875">
    <property type="component" value="Chromosome"/>
</dbReference>
<accession>A0A2U8I424</accession>
<dbReference type="RefSeq" id="WP_119797281.1">
    <property type="nucleotide sequence ID" value="NZ_CP021659.1"/>
</dbReference>
<sequence length="119" mass="13757">MKEMQQNKLRENKGISVEKLKREIIPLKKNINLRPSINEAMELALSYLITNNIKPSMTLNEYAKFSGMSLRQVQSDAERRYLPLLKPAVSNRRELKRVNMVALYAIPFIEGFDVMGMEA</sequence>
<evidence type="ECO:0000313" key="2">
    <source>
        <dbReference type="Proteomes" id="UP000261875"/>
    </source>
</evidence>
<proteinExistence type="predicted"/>
<dbReference type="KEGG" id="fsm:CCS41_04415"/>
<organism evidence="1 2">
    <name type="scientific">Candidatus Fukatsuia symbiotica</name>
    <dbReference type="NCBI Taxonomy" id="1878942"/>
    <lineage>
        <taxon>Bacteria</taxon>
        <taxon>Pseudomonadati</taxon>
        <taxon>Pseudomonadota</taxon>
        <taxon>Gammaproteobacteria</taxon>
        <taxon>Enterobacterales</taxon>
        <taxon>Yersiniaceae</taxon>
        <taxon>Candidatus Fukatsuia</taxon>
    </lineage>
</organism>
<protein>
    <submittedName>
        <fullName evidence="1">Uncharacterized protein</fullName>
    </submittedName>
</protein>
<reference evidence="1 2" key="1">
    <citation type="submission" date="2017-05" db="EMBL/GenBank/DDBJ databases">
        <title>Genome sequence of Candidatus Fukatsuia symbiotica and Candidatus Hamiltonella defensa from Acyrthosiphon pisum strain 5D.</title>
        <authorList>
            <person name="Patel V.A."/>
            <person name="Chevignon G."/>
            <person name="Russell J.A."/>
            <person name="Oliver K.M."/>
        </authorList>
    </citation>
    <scope>NUCLEOTIDE SEQUENCE [LARGE SCALE GENOMIC DNA]</scope>
    <source>
        <strain evidence="1 2">5D</strain>
    </source>
</reference>
<evidence type="ECO:0000313" key="1">
    <source>
        <dbReference type="EMBL" id="AWK13887.1"/>
    </source>
</evidence>